<dbReference type="OrthoDB" id="341578at2759"/>
<dbReference type="Gene3D" id="2.160.20.10">
    <property type="entry name" value="Single-stranded right-handed beta-helix, Pectin lyase-like"/>
    <property type="match status" value="1"/>
</dbReference>
<dbReference type="AlphaFoldDB" id="A0A226DHQ8"/>
<keyword evidence="2" id="KW-0547">Nucleotide-binding</keyword>
<keyword evidence="4" id="KW-0067">ATP-binding</keyword>
<evidence type="ECO:0000256" key="1">
    <source>
        <dbReference type="ARBA" id="ARBA00022679"/>
    </source>
</evidence>
<keyword evidence="7" id="KW-0396">Initiation factor</keyword>
<dbReference type="InterPro" id="IPR011009">
    <property type="entry name" value="Kinase-like_dom_sf"/>
</dbReference>
<dbReference type="Gene3D" id="1.10.510.10">
    <property type="entry name" value="Transferase(Phosphotransferase) domain 1"/>
    <property type="match status" value="1"/>
</dbReference>
<dbReference type="SMART" id="SM00220">
    <property type="entry name" value="S_TKc"/>
    <property type="match status" value="1"/>
</dbReference>
<dbReference type="STRING" id="158441.A0A226DHQ8"/>
<dbReference type="Proteomes" id="UP000198287">
    <property type="component" value="Unassembled WGS sequence"/>
</dbReference>
<evidence type="ECO:0000256" key="5">
    <source>
        <dbReference type="ARBA" id="ARBA00037982"/>
    </source>
</evidence>
<evidence type="ECO:0000256" key="2">
    <source>
        <dbReference type="ARBA" id="ARBA00022741"/>
    </source>
</evidence>
<evidence type="ECO:0000313" key="8">
    <source>
        <dbReference type="Proteomes" id="UP000198287"/>
    </source>
</evidence>
<organism evidence="7 8">
    <name type="scientific">Folsomia candida</name>
    <name type="common">Springtail</name>
    <dbReference type="NCBI Taxonomy" id="158441"/>
    <lineage>
        <taxon>Eukaryota</taxon>
        <taxon>Metazoa</taxon>
        <taxon>Ecdysozoa</taxon>
        <taxon>Arthropoda</taxon>
        <taxon>Hexapoda</taxon>
        <taxon>Collembola</taxon>
        <taxon>Entomobryomorpha</taxon>
        <taxon>Isotomoidea</taxon>
        <taxon>Isotomidae</taxon>
        <taxon>Proisotominae</taxon>
        <taxon>Folsomia</taxon>
    </lineage>
</organism>
<reference evidence="7 8" key="1">
    <citation type="submission" date="2015-12" db="EMBL/GenBank/DDBJ databases">
        <title>The genome of Folsomia candida.</title>
        <authorList>
            <person name="Faddeeva A."/>
            <person name="Derks M.F."/>
            <person name="Anvar Y."/>
            <person name="Smit S."/>
            <person name="Van Straalen N."/>
            <person name="Roelofs D."/>
        </authorList>
    </citation>
    <scope>NUCLEOTIDE SEQUENCE [LARGE SCALE GENOMIC DNA]</scope>
    <source>
        <strain evidence="7 8">VU population</strain>
        <tissue evidence="7">Whole body</tissue>
    </source>
</reference>
<dbReference type="SUPFAM" id="SSF51126">
    <property type="entry name" value="Pectin lyase-like"/>
    <property type="match status" value="1"/>
</dbReference>
<dbReference type="GO" id="GO:0005737">
    <property type="term" value="C:cytoplasm"/>
    <property type="evidence" value="ECO:0007669"/>
    <property type="project" value="TreeGrafter"/>
</dbReference>
<gene>
    <name evidence="7" type="ORF">Fcan01_20540</name>
</gene>
<feature type="domain" description="Protein kinase" evidence="6">
    <location>
        <begin position="59"/>
        <end position="417"/>
    </location>
</feature>
<dbReference type="InterPro" id="IPR000719">
    <property type="entry name" value="Prot_kinase_dom"/>
</dbReference>
<dbReference type="PROSITE" id="PS00108">
    <property type="entry name" value="PROTEIN_KINASE_ST"/>
    <property type="match status" value="1"/>
</dbReference>
<comment type="caution">
    <text evidence="7">The sequence shown here is derived from an EMBL/GenBank/DDBJ whole genome shotgun (WGS) entry which is preliminary data.</text>
</comment>
<keyword evidence="7" id="KW-0648">Protein biosynthesis</keyword>
<evidence type="ECO:0000313" key="7">
    <source>
        <dbReference type="EMBL" id="OXA44237.1"/>
    </source>
</evidence>
<protein>
    <submittedName>
        <fullName evidence="7">Eukaryotic translation initiation factor 2-alpha kinase 4</fullName>
    </submittedName>
</protein>
<dbReference type="PANTHER" id="PTHR11042">
    <property type="entry name" value="EUKARYOTIC TRANSLATION INITIATION FACTOR 2-ALPHA KINASE EIF2-ALPHA KINASE -RELATED"/>
    <property type="match status" value="1"/>
</dbReference>
<dbReference type="InterPro" id="IPR050339">
    <property type="entry name" value="CC_SR_Kinase"/>
</dbReference>
<dbReference type="EMBL" id="LNIX01000019">
    <property type="protein sequence ID" value="OXA44237.1"/>
    <property type="molecule type" value="Genomic_DNA"/>
</dbReference>
<keyword evidence="3 7" id="KW-0418">Kinase</keyword>
<dbReference type="InterPro" id="IPR011050">
    <property type="entry name" value="Pectin_lyase_fold/virulence"/>
</dbReference>
<dbReference type="InterPro" id="IPR008271">
    <property type="entry name" value="Ser/Thr_kinase_AS"/>
</dbReference>
<evidence type="ECO:0000259" key="6">
    <source>
        <dbReference type="PROSITE" id="PS50011"/>
    </source>
</evidence>
<evidence type="ECO:0000256" key="3">
    <source>
        <dbReference type="ARBA" id="ARBA00022777"/>
    </source>
</evidence>
<evidence type="ECO:0000256" key="4">
    <source>
        <dbReference type="ARBA" id="ARBA00022840"/>
    </source>
</evidence>
<comment type="similarity">
    <text evidence="5">Belongs to the protein kinase superfamily. Ser/Thr protein kinase family. GCN2 subfamily.</text>
</comment>
<dbReference type="PROSITE" id="PS50011">
    <property type="entry name" value="PROTEIN_KINASE_DOM"/>
    <property type="match status" value="1"/>
</dbReference>
<dbReference type="GO" id="GO:0003743">
    <property type="term" value="F:translation initiation factor activity"/>
    <property type="evidence" value="ECO:0007669"/>
    <property type="project" value="UniProtKB-KW"/>
</dbReference>
<dbReference type="GO" id="GO:0005524">
    <property type="term" value="F:ATP binding"/>
    <property type="evidence" value="ECO:0007669"/>
    <property type="project" value="UniProtKB-KW"/>
</dbReference>
<proteinExistence type="inferred from homology"/>
<dbReference type="GO" id="GO:0005634">
    <property type="term" value="C:nucleus"/>
    <property type="evidence" value="ECO:0007669"/>
    <property type="project" value="TreeGrafter"/>
</dbReference>
<dbReference type="InterPro" id="IPR012334">
    <property type="entry name" value="Pectin_lyas_fold"/>
</dbReference>
<accession>A0A226DHQ8</accession>
<sequence length="541" mass="60539">MAQIPLNQDEVVENIYATNVWRVPGISQFITKNILNLTRCYLTIVDTRLSNHPIVTRRLNESKTLSTLDHPSIYKIEIYQRKFSSAEILALKELYAEPDMPLFPPSKNSEDTDMEAICIKMEQPHNVSATGFVLTNHYRKDSPIFHQQQIVMIQNLVQVVNYLHKKVIPIRDLVAHALFSGESETNLNSPLVKVNVSLAAFPHVASIPLPDDNVKRSRYHEDIAKLSTLFKSILMYGMAYLHEKNILHRDLKPQNVFFASHENMFPVKIGDFGFSTSDFGLSCPTYNTIWEEDDYADRLGKLDLDSSHTANPGAAAYQAPEVKNEKSKKAKYGKQADIFSLGLIILEIVKLFKTKVERSVAFDKLVKHSDNTIISDELTLVQSTNVKSIIISMTKKDTTTRLTSMSQVLLVGPEAKVATSEQLRAACTLPSTIILSEGIYSGSFLLTSDCINIRGASPSTTIFQMEDDSSTESVITLTGNNCSISNLQIRCGLRNPGIEILGNHNKLDNIWVSKAITIPVKDYNDLNAQRILIQARADVPP</sequence>
<dbReference type="SUPFAM" id="SSF56112">
    <property type="entry name" value="Protein kinase-like (PK-like)"/>
    <property type="match status" value="1"/>
</dbReference>
<keyword evidence="1" id="KW-0808">Transferase</keyword>
<dbReference type="Pfam" id="PF00069">
    <property type="entry name" value="Pkinase"/>
    <property type="match status" value="1"/>
</dbReference>
<dbReference type="GO" id="GO:0004672">
    <property type="term" value="F:protein kinase activity"/>
    <property type="evidence" value="ECO:0007669"/>
    <property type="project" value="InterPro"/>
</dbReference>
<keyword evidence="8" id="KW-1185">Reference proteome</keyword>
<name>A0A226DHQ8_FOLCA</name>